<dbReference type="Proteomes" id="UP000826012">
    <property type="component" value="Chromosome"/>
</dbReference>
<keyword evidence="2" id="KW-0067">ATP-binding</keyword>
<keyword evidence="4" id="KW-0175">Coiled coil</keyword>
<name>A0ABM7STL6_9MYCO</name>
<organism evidence="5 6">
    <name type="scientific">Mycobacterium senriense</name>
    <dbReference type="NCBI Taxonomy" id="2775496"/>
    <lineage>
        <taxon>Bacteria</taxon>
        <taxon>Bacillati</taxon>
        <taxon>Actinomycetota</taxon>
        <taxon>Actinomycetes</taxon>
        <taxon>Mycobacteriales</taxon>
        <taxon>Mycobacteriaceae</taxon>
        <taxon>Mycobacterium</taxon>
        <taxon>Mycobacterium avium complex (MAC)</taxon>
    </lineage>
</organism>
<accession>A0ABM7STL6</accession>
<proteinExistence type="predicted"/>
<reference evidence="5 6" key="1">
    <citation type="submission" date="2021-07" db="EMBL/GenBank/DDBJ databases">
        <title>Complete genome sequence of nontuberculous Mycobacterium sp. TY59.</title>
        <authorList>
            <person name="Fukushima K."/>
        </authorList>
    </citation>
    <scope>NUCLEOTIDE SEQUENCE [LARGE SCALE GENOMIC DNA]</scope>
    <source>
        <strain evidence="5 6">TY59</strain>
    </source>
</reference>
<evidence type="ECO:0008006" key="7">
    <source>
        <dbReference type="Google" id="ProtNLM"/>
    </source>
</evidence>
<dbReference type="InterPro" id="IPR013126">
    <property type="entry name" value="Hsp_70_fam"/>
</dbReference>
<evidence type="ECO:0000313" key="5">
    <source>
        <dbReference type="EMBL" id="BCZ24731.1"/>
    </source>
</evidence>
<evidence type="ECO:0000256" key="2">
    <source>
        <dbReference type="ARBA" id="ARBA00022840"/>
    </source>
</evidence>
<keyword evidence="3" id="KW-0143">Chaperone</keyword>
<evidence type="ECO:0000313" key="6">
    <source>
        <dbReference type="Proteomes" id="UP000826012"/>
    </source>
</evidence>
<dbReference type="Gene3D" id="2.60.34.10">
    <property type="entry name" value="Substrate Binding Domain Of DNAk, Chain A, domain 1"/>
    <property type="match status" value="1"/>
</dbReference>
<keyword evidence="6" id="KW-1185">Reference proteome</keyword>
<dbReference type="Pfam" id="PF00012">
    <property type="entry name" value="HSP70"/>
    <property type="match status" value="1"/>
</dbReference>
<keyword evidence="1" id="KW-0547">Nucleotide-binding</keyword>
<dbReference type="PANTHER" id="PTHR19375">
    <property type="entry name" value="HEAT SHOCK PROTEIN 70KDA"/>
    <property type="match status" value="1"/>
</dbReference>
<evidence type="ECO:0000256" key="3">
    <source>
        <dbReference type="ARBA" id="ARBA00023186"/>
    </source>
</evidence>
<gene>
    <name evidence="5" type="ORF">MTY59_45860</name>
</gene>
<protein>
    <recommendedName>
        <fullName evidence="7">Molecular chaperone DnaK</fullName>
    </recommendedName>
</protein>
<sequence length="72" mass="8130">MTFDIDANGILNVTARDKDTNAEQSITISEQSTLYNSEEERMVAEAETHRRAEEELRRAVEARNELDSVATS</sequence>
<evidence type="ECO:0000256" key="1">
    <source>
        <dbReference type="ARBA" id="ARBA00022741"/>
    </source>
</evidence>
<feature type="coiled-coil region" evidence="4">
    <location>
        <begin position="35"/>
        <end position="69"/>
    </location>
</feature>
<dbReference type="EMBL" id="AP024828">
    <property type="protein sequence ID" value="BCZ24731.1"/>
    <property type="molecule type" value="Genomic_DNA"/>
</dbReference>
<evidence type="ECO:0000256" key="4">
    <source>
        <dbReference type="SAM" id="Coils"/>
    </source>
</evidence>
<dbReference type="RefSeq" id="WP_250160640.1">
    <property type="nucleotide sequence ID" value="NZ_AP024828.1"/>
</dbReference>
<dbReference type="InterPro" id="IPR029047">
    <property type="entry name" value="HSP70_peptide-bd_sf"/>
</dbReference>
<dbReference type="SUPFAM" id="SSF100920">
    <property type="entry name" value="Heat shock protein 70kD (HSP70), peptide-binding domain"/>
    <property type="match status" value="1"/>
</dbReference>